<dbReference type="RefSeq" id="XP_014667401.1">
    <property type="nucleotide sequence ID" value="XM_014811915.1"/>
</dbReference>
<proteinExistence type="predicted"/>
<reference evidence="2" key="1">
    <citation type="submission" date="2025-08" db="UniProtKB">
        <authorList>
            <consortium name="RefSeq"/>
        </authorList>
    </citation>
    <scope>IDENTIFICATION</scope>
</reference>
<accession>A0ABM1E5D0</accession>
<sequence length="234" mass="26854">MDKSLAHFPKSLPGETVRKHFNIIVEALWYIDGTKDKIQQRAESHHVKPLPPRFQENFNNYNDFKEKRKAAQQLGSQELKRHSGLIFRLIGFAFTSTWDNLRQDLEVLALSLDYYATFLENENQSQKYSQLLAHPVRQVAEHVSVKYAPACNGPIQAKYSTLNQIFTSEIGENHPVYFDENIHVRQPFADRHERYRFLNDIALSCDIDILRYDPGGGLGTNCVNLEGTKGSISS</sequence>
<dbReference type="GeneID" id="106808977"/>
<gene>
    <name evidence="2" type="primary">LOC106808977</name>
</gene>
<keyword evidence="1" id="KW-1185">Reference proteome</keyword>
<protein>
    <submittedName>
        <fullName evidence="2">Uncharacterized protein LOC106808977</fullName>
    </submittedName>
</protein>
<evidence type="ECO:0000313" key="1">
    <source>
        <dbReference type="Proteomes" id="UP000695022"/>
    </source>
</evidence>
<dbReference type="Proteomes" id="UP000695022">
    <property type="component" value="Unplaced"/>
</dbReference>
<name>A0ABM1E5D0_PRICU</name>
<evidence type="ECO:0000313" key="2">
    <source>
        <dbReference type="RefSeq" id="XP_014667401.1"/>
    </source>
</evidence>
<organism evidence="1 2">
    <name type="scientific">Priapulus caudatus</name>
    <name type="common">Priapulid worm</name>
    <dbReference type="NCBI Taxonomy" id="37621"/>
    <lineage>
        <taxon>Eukaryota</taxon>
        <taxon>Metazoa</taxon>
        <taxon>Ecdysozoa</taxon>
        <taxon>Scalidophora</taxon>
        <taxon>Priapulida</taxon>
        <taxon>Priapulimorpha</taxon>
        <taxon>Priapulimorphida</taxon>
        <taxon>Priapulidae</taxon>
        <taxon>Priapulus</taxon>
    </lineage>
</organism>